<dbReference type="Pfam" id="PF17039">
    <property type="entry name" value="Glyco_tran_10_N"/>
    <property type="match status" value="1"/>
</dbReference>
<evidence type="ECO:0000256" key="11">
    <source>
        <dbReference type="ARBA" id="ARBA00023180"/>
    </source>
</evidence>
<dbReference type="GO" id="GO:0008417">
    <property type="term" value="F:fucosyltransferase activity"/>
    <property type="evidence" value="ECO:0007669"/>
    <property type="project" value="InterPro"/>
</dbReference>
<organism evidence="15 16">
    <name type="scientific">Artemia franciscana</name>
    <name type="common">Brine shrimp</name>
    <name type="synonym">Artemia sanfranciscana</name>
    <dbReference type="NCBI Taxonomy" id="6661"/>
    <lineage>
        <taxon>Eukaryota</taxon>
        <taxon>Metazoa</taxon>
        <taxon>Ecdysozoa</taxon>
        <taxon>Arthropoda</taxon>
        <taxon>Crustacea</taxon>
        <taxon>Branchiopoda</taxon>
        <taxon>Anostraca</taxon>
        <taxon>Artemiidae</taxon>
        <taxon>Artemia</taxon>
    </lineage>
</organism>
<evidence type="ECO:0000256" key="4">
    <source>
        <dbReference type="ARBA" id="ARBA00022676"/>
    </source>
</evidence>
<dbReference type="InterPro" id="IPR031481">
    <property type="entry name" value="Glyco_tran_10_N"/>
</dbReference>
<keyword evidence="9 12" id="KW-0333">Golgi apparatus</keyword>
<dbReference type="PANTHER" id="PTHR48438:SF1">
    <property type="entry name" value="ALPHA-(1,3)-FUCOSYLTRANSFERASE C-RELATED"/>
    <property type="match status" value="1"/>
</dbReference>
<keyword evidence="16" id="KW-1185">Reference proteome</keyword>
<evidence type="ECO:0000313" key="15">
    <source>
        <dbReference type="EMBL" id="KAK2712723.1"/>
    </source>
</evidence>
<comment type="subcellular location">
    <subcellularLocation>
        <location evidence="1 12">Golgi apparatus</location>
        <location evidence="1 12">Golgi stack membrane</location>
        <topology evidence="1 12">Single-pass type II membrane protein</topology>
    </subcellularLocation>
</comment>
<comment type="similarity">
    <text evidence="3 12">Belongs to the glycosyltransferase 10 family.</text>
</comment>
<gene>
    <name evidence="15" type="ORF">QYM36_011421</name>
</gene>
<keyword evidence="5 12" id="KW-0808">Transferase</keyword>
<evidence type="ECO:0000256" key="1">
    <source>
        <dbReference type="ARBA" id="ARBA00004447"/>
    </source>
</evidence>
<keyword evidence="4 12" id="KW-0328">Glycosyltransferase</keyword>
<evidence type="ECO:0000256" key="8">
    <source>
        <dbReference type="ARBA" id="ARBA00022989"/>
    </source>
</evidence>
<dbReference type="GO" id="GO:0032580">
    <property type="term" value="C:Golgi cisterna membrane"/>
    <property type="evidence" value="ECO:0007669"/>
    <property type="project" value="UniProtKB-SubCell"/>
</dbReference>
<evidence type="ECO:0000256" key="12">
    <source>
        <dbReference type="RuleBase" id="RU003832"/>
    </source>
</evidence>
<evidence type="ECO:0000256" key="6">
    <source>
        <dbReference type="ARBA" id="ARBA00022692"/>
    </source>
</evidence>
<evidence type="ECO:0000256" key="7">
    <source>
        <dbReference type="ARBA" id="ARBA00022968"/>
    </source>
</evidence>
<accession>A0AA88KYX3</accession>
<keyword evidence="6 12" id="KW-0812">Transmembrane</keyword>
<dbReference type="Gene3D" id="3.40.50.11660">
    <property type="entry name" value="Glycosyl transferase family 10, C-terminal domain"/>
    <property type="match status" value="1"/>
</dbReference>
<dbReference type="PANTHER" id="PTHR48438">
    <property type="entry name" value="ALPHA-(1,3)-FUCOSYLTRANSFERASE C-RELATED"/>
    <property type="match status" value="1"/>
</dbReference>
<evidence type="ECO:0000259" key="14">
    <source>
        <dbReference type="Pfam" id="PF17039"/>
    </source>
</evidence>
<dbReference type="InterPro" id="IPR001503">
    <property type="entry name" value="Glyco_trans_10"/>
</dbReference>
<name>A0AA88KYX3_ARTSF</name>
<evidence type="ECO:0000259" key="13">
    <source>
        <dbReference type="Pfam" id="PF00852"/>
    </source>
</evidence>
<dbReference type="Pfam" id="PF00852">
    <property type="entry name" value="Glyco_transf_10"/>
    <property type="match status" value="1"/>
</dbReference>
<proteinExistence type="inferred from homology"/>
<evidence type="ECO:0000256" key="5">
    <source>
        <dbReference type="ARBA" id="ARBA00022679"/>
    </source>
</evidence>
<evidence type="ECO:0000313" key="16">
    <source>
        <dbReference type="Proteomes" id="UP001187531"/>
    </source>
</evidence>
<protein>
    <recommendedName>
        <fullName evidence="12">Fucosyltransferase</fullName>
        <ecNumber evidence="12">2.4.1.-</ecNumber>
    </recommendedName>
</protein>
<dbReference type="Proteomes" id="UP001187531">
    <property type="component" value="Unassembled WGS sequence"/>
</dbReference>
<dbReference type="SUPFAM" id="SSF53756">
    <property type="entry name" value="UDP-Glycosyltransferase/glycogen phosphorylase"/>
    <property type="match status" value="1"/>
</dbReference>
<dbReference type="AlphaFoldDB" id="A0AA88KYX3"/>
<feature type="domain" description="Fucosyltransferase C-terminal" evidence="13">
    <location>
        <begin position="155"/>
        <end position="326"/>
    </location>
</feature>
<evidence type="ECO:0000256" key="10">
    <source>
        <dbReference type="ARBA" id="ARBA00023136"/>
    </source>
</evidence>
<dbReference type="EMBL" id="JAVRJZ010000015">
    <property type="protein sequence ID" value="KAK2712723.1"/>
    <property type="molecule type" value="Genomic_DNA"/>
</dbReference>
<evidence type="ECO:0000256" key="2">
    <source>
        <dbReference type="ARBA" id="ARBA00004922"/>
    </source>
</evidence>
<dbReference type="FunFam" id="3.40.50.11660:FF:000004">
    <property type="entry name" value="Glycoprotein 3-alpha-L-fucosyltransferase A"/>
    <property type="match status" value="1"/>
</dbReference>
<comment type="caution">
    <text evidence="15">The sequence shown here is derived from an EMBL/GenBank/DDBJ whole genome shotgun (WGS) entry which is preliminary data.</text>
</comment>
<dbReference type="EC" id="2.4.1.-" evidence="12"/>
<reference evidence="15" key="1">
    <citation type="submission" date="2023-07" db="EMBL/GenBank/DDBJ databases">
        <title>Chromosome-level genome assembly of Artemia franciscana.</title>
        <authorList>
            <person name="Jo E."/>
        </authorList>
    </citation>
    <scope>NUCLEOTIDE SEQUENCE</scope>
    <source>
        <tissue evidence="15">Whole body</tissue>
    </source>
</reference>
<evidence type="ECO:0000256" key="9">
    <source>
        <dbReference type="ARBA" id="ARBA00023034"/>
    </source>
</evidence>
<feature type="domain" description="Fucosyltransferase N-terminal" evidence="14">
    <location>
        <begin position="28"/>
        <end position="138"/>
    </location>
</feature>
<dbReference type="InterPro" id="IPR038577">
    <property type="entry name" value="GT10-like_C_sf"/>
</dbReference>
<keyword evidence="10" id="KW-0472">Membrane</keyword>
<evidence type="ECO:0000256" key="3">
    <source>
        <dbReference type="ARBA" id="ARBA00008919"/>
    </source>
</evidence>
<keyword evidence="8" id="KW-1133">Transmembrane helix</keyword>
<dbReference type="InterPro" id="IPR055270">
    <property type="entry name" value="Glyco_tran_10_C"/>
</dbReference>
<keyword evidence="11" id="KW-0325">Glycoprotein</keyword>
<sequence length="365" mass="43101">MIFYTAYLASVDDKKLKQNGLKMQLTNSTKVILLWNSFFDSVDYHFGFGDAPFKERHCEYSNCYVTNDKSYLLEASAVLFHAPTYQPSQARLARLSHQRYVFFSMESPENFKIENSYDNYFNWTMTYRTDSDILWLYGEIKKREKPIAKEFKKFTKDKWVAWMVSNCLTSSGREKYVEELRKHVPVEIYGKCGSNSCPKTLGKECYEIIEKDYKFYLSFENSLCKDYVTEKLFNLLQHNVIPIVYGAADFERILPANSYINAMNHSPRELANIVKEIGNDPIKYQQYLRWKEEYDVSFNVRHPFCDLCKKLHTDDETKVYADLKKWWIDGSKIFKEQFKSLGLKVYYLGTPLFNVYAQLTVVCIN</sequence>
<comment type="pathway">
    <text evidence="2">Protein modification; protein glycosylation.</text>
</comment>
<keyword evidence="7" id="KW-0735">Signal-anchor</keyword>